<dbReference type="EMBL" id="CP075869">
    <property type="protein sequence ID" value="QYT03688.1"/>
    <property type="molecule type" value="Genomic_DNA"/>
</dbReference>
<keyword evidence="1" id="KW-0560">Oxidoreductase</keyword>
<feature type="domain" description="NADP-dependent oxidoreductase" evidence="2">
    <location>
        <begin position="7"/>
        <end position="308"/>
    </location>
</feature>
<dbReference type="Pfam" id="PF00248">
    <property type="entry name" value="Aldo_ket_red"/>
    <property type="match status" value="1"/>
</dbReference>
<dbReference type="PANTHER" id="PTHR43364">
    <property type="entry name" value="NADH-SPECIFIC METHYLGLYOXAL REDUCTASE-RELATED"/>
    <property type="match status" value="1"/>
</dbReference>
<dbReference type="PRINTS" id="PR00069">
    <property type="entry name" value="ALDKETRDTASE"/>
</dbReference>
<name>A0A8G0LJY2_9HYPO</name>
<dbReference type="GO" id="GO:0016491">
    <property type="term" value="F:oxidoreductase activity"/>
    <property type="evidence" value="ECO:0007669"/>
    <property type="project" value="UniProtKB-KW"/>
</dbReference>
<keyword evidence="4" id="KW-1185">Reference proteome</keyword>
<dbReference type="Proteomes" id="UP000826661">
    <property type="component" value="Chromosome VI"/>
</dbReference>
<dbReference type="InterPro" id="IPR036812">
    <property type="entry name" value="NAD(P)_OxRdtase_dom_sf"/>
</dbReference>
<dbReference type="InterPro" id="IPR023210">
    <property type="entry name" value="NADP_OxRdtase_dom"/>
</dbReference>
<dbReference type="InterPro" id="IPR050523">
    <property type="entry name" value="AKR_Detox_Biosynth"/>
</dbReference>
<dbReference type="PANTHER" id="PTHR43364:SF4">
    <property type="entry name" value="NAD(P)-LINKED OXIDOREDUCTASE SUPERFAMILY PROTEIN"/>
    <property type="match status" value="1"/>
</dbReference>
<proteinExistence type="predicted"/>
<dbReference type="Gene3D" id="3.20.20.100">
    <property type="entry name" value="NADP-dependent oxidoreductase domain"/>
    <property type="match status" value="1"/>
</dbReference>
<organism evidence="3 4">
    <name type="scientific">Trichoderma simmonsii</name>
    <dbReference type="NCBI Taxonomy" id="1491479"/>
    <lineage>
        <taxon>Eukaryota</taxon>
        <taxon>Fungi</taxon>
        <taxon>Dikarya</taxon>
        <taxon>Ascomycota</taxon>
        <taxon>Pezizomycotina</taxon>
        <taxon>Sordariomycetes</taxon>
        <taxon>Hypocreomycetidae</taxon>
        <taxon>Hypocreales</taxon>
        <taxon>Hypocreaceae</taxon>
        <taxon>Trichoderma</taxon>
    </lineage>
</organism>
<accession>A0A8G0LJY2</accession>
<gene>
    <name evidence="3" type="ORF">H0G86_010634</name>
</gene>
<evidence type="ECO:0000256" key="1">
    <source>
        <dbReference type="ARBA" id="ARBA00023002"/>
    </source>
</evidence>
<sequence length="324" mass="35936">MAYSGPRLVFGTANFDKGLAFPTAEQAAEVLDAVEKVGIKQLDTAQLYGTSEEILGKLKAPSRFTIDTKHIGGWVDGQSTRARVVERGLESLQKLGVDKVHIFYLHAPDPKEPLEGTLAGINDLYLQGKFEKFGLSNYNVDELKAVLKIVKEKGYVAPTVYQGNYNPVARRSETELFPIFRENGIAFYAYSAIAGGFLTKTSEQFQKGSGEGRWSKETGLGQMYHTLYNRPKFLEALDIWNEASNVSGIPKAELAYRWVAYHSVLKEHLGDGIVLGASRIAQLEQTVAGLNNGPLPESVVKTIEEVWELVKDESPMDNYDLLRN</sequence>
<evidence type="ECO:0000259" key="2">
    <source>
        <dbReference type="Pfam" id="PF00248"/>
    </source>
</evidence>
<dbReference type="AlphaFoldDB" id="A0A8G0LJY2"/>
<dbReference type="CDD" id="cd19075">
    <property type="entry name" value="AKR_AKR7A1-5"/>
    <property type="match status" value="1"/>
</dbReference>
<dbReference type="SUPFAM" id="SSF51430">
    <property type="entry name" value="NAD(P)-linked oxidoreductase"/>
    <property type="match status" value="1"/>
</dbReference>
<evidence type="ECO:0000313" key="4">
    <source>
        <dbReference type="Proteomes" id="UP000826661"/>
    </source>
</evidence>
<protein>
    <submittedName>
        <fullName evidence="3">Aldehyde reductase AKR7</fullName>
    </submittedName>
</protein>
<reference evidence="3 4" key="1">
    <citation type="journal article" date="2021" name="BMC Genomics">
        <title>Telomere-to-telomere genome assembly of asparaginase-producing Trichoderma simmonsii.</title>
        <authorList>
            <person name="Chung D."/>
            <person name="Kwon Y.M."/>
            <person name="Yang Y."/>
        </authorList>
    </citation>
    <scope>NUCLEOTIDE SEQUENCE [LARGE SCALE GENOMIC DNA]</scope>
    <source>
        <strain evidence="3 4">GH-Sj1</strain>
    </source>
</reference>
<dbReference type="InterPro" id="IPR020471">
    <property type="entry name" value="AKR"/>
</dbReference>
<evidence type="ECO:0000313" key="3">
    <source>
        <dbReference type="EMBL" id="QYT03688.1"/>
    </source>
</evidence>